<protein>
    <submittedName>
        <fullName evidence="1">Uncharacterized protein</fullName>
    </submittedName>
</protein>
<reference evidence="1 2" key="1">
    <citation type="submission" date="2014-10" db="EMBL/GenBank/DDBJ databases">
        <title>Draft genome of the hookworm Ancylostoma caninum.</title>
        <authorList>
            <person name="Mitreva M."/>
        </authorList>
    </citation>
    <scope>NUCLEOTIDE SEQUENCE [LARGE SCALE GENOMIC DNA]</scope>
    <source>
        <strain evidence="1 2">Baltimore</strain>
    </source>
</reference>
<keyword evidence="2" id="KW-1185">Reference proteome</keyword>
<evidence type="ECO:0000313" key="2">
    <source>
        <dbReference type="Proteomes" id="UP000252519"/>
    </source>
</evidence>
<gene>
    <name evidence="1" type="ORF">ANCCAN_15675</name>
</gene>
<dbReference type="Proteomes" id="UP000252519">
    <property type="component" value="Unassembled WGS sequence"/>
</dbReference>
<dbReference type="EMBL" id="JOJR01000402">
    <property type="protein sequence ID" value="RCN38398.1"/>
    <property type="molecule type" value="Genomic_DNA"/>
</dbReference>
<comment type="caution">
    <text evidence="1">The sequence shown here is derived from an EMBL/GenBank/DDBJ whole genome shotgun (WGS) entry which is preliminary data.</text>
</comment>
<organism evidence="1 2">
    <name type="scientific">Ancylostoma caninum</name>
    <name type="common">Dog hookworm</name>
    <dbReference type="NCBI Taxonomy" id="29170"/>
    <lineage>
        <taxon>Eukaryota</taxon>
        <taxon>Metazoa</taxon>
        <taxon>Ecdysozoa</taxon>
        <taxon>Nematoda</taxon>
        <taxon>Chromadorea</taxon>
        <taxon>Rhabditida</taxon>
        <taxon>Rhabditina</taxon>
        <taxon>Rhabditomorpha</taxon>
        <taxon>Strongyloidea</taxon>
        <taxon>Ancylostomatidae</taxon>
        <taxon>Ancylostomatinae</taxon>
        <taxon>Ancylostoma</taxon>
    </lineage>
</organism>
<proteinExistence type="predicted"/>
<name>A0A368G3X6_ANCCA</name>
<dbReference type="AlphaFoldDB" id="A0A368G3X6"/>
<accession>A0A368G3X6</accession>
<evidence type="ECO:0000313" key="1">
    <source>
        <dbReference type="EMBL" id="RCN38398.1"/>
    </source>
</evidence>
<sequence length="61" mass="6728">MNRKQHLIVLKMNAIGRNLSIPMTSAGSGISVKCSLLGPERRKEMECGGRCGRDAINLRCR</sequence>